<dbReference type="PANTHER" id="PTHR42776:SF27">
    <property type="entry name" value="DIPEPTIDYL PEPTIDASE FAMILY MEMBER 6"/>
    <property type="match status" value="1"/>
</dbReference>
<dbReference type="InterPro" id="IPR002470">
    <property type="entry name" value="Peptidase_S9A"/>
</dbReference>
<proteinExistence type="predicted"/>
<dbReference type="GO" id="GO:0006508">
    <property type="term" value="P:proteolysis"/>
    <property type="evidence" value="ECO:0007669"/>
    <property type="project" value="InterPro"/>
</dbReference>
<sequence length="664" mass="72199">MKNLLRRATGCALCLFASVAWSGTVSIADLARHVQYDEVKISDDGQHLAARTVINGKPLLALIDLKTQKGAMVTPREGNQVADFWWVNDHRLVYIEGTKVSGFDRPFLTGEIFGVNADGTGADLLFGYRAGSGERSATHIQHRESERGTGELIDTIKGDENHVLIGVNPWEGGAEGSFTQVFTMDVRNGNKYQQTTAPVRNARFLADHHGTVRFAMGVDSHDYPQVFYREGDGKPWRLLFQGTLDKGVPYPRAFNRDESVVYMNCAAAGKVGALCPWQVSSQTLQAPVWSSDEVTAGGLIYSLDREDVVGVYSMPGRPTAEAITPGADAMRAIILLSKALPGESVRIVSSTADGKKAVALASSDMDPGTYYLLDVETGKAAALLQRADWIRPANMAAMEPVKFKARDGAEIHGYLSMPPGREQAKHLPMVVYVHGGPFGVRDHWEYDSYVQLLATRGYAVLQVNFRGSGGYGEEFEASGYRQWGGAMQDDVTDATRWAIEQGYTSAGHVCIFGGSYGGYAALEGAVKEPDLYRCAIGYVGVYDLPMLYTDGDVPGRLAGKAFLQTTLGTDSNVLAEHSPVNQLDKLKANVMLVVGGQDTRVPPAQGMSLHMALNRRGVPHEWLYKSNEGHGFYDEKNTAELYERVVGFLDRNIGTSSSMAAGSP</sequence>
<comment type="caution">
    <text evidence="4">The sequence shown here is derived from an EMBL/GenBank/DDBJ whole genome shotgun (WGS) entry which is preliminary data.</text>
</comment>
<name>A0A370KBM1_9GAMM</name>
<feature type="chain" id="PRO_5016629197" evidence="2">
    <location>
        <begin position="23"/>
        <end position="664"/>
    </location>
</feature>
<evidence type="ECO:0000259" key="3">
    <source>
        <dbReference type="Pfam" id="PF00326"/>
    </source>
</evidence>
<accession>A0A370KBM1</accession>
<dbReference type="PRINTS" id="PR00862">
    <property type="entry name" value="PROLIGOPTASE"/>
</dbReference>
<keyword evidence="5" id="KW-1185">Reference proteome</keyword>
<dbReference type="EMBL" id="QQSY01000001">
    <property type="protein sequence ID" value="RDJ00054.1"/>
    <property type="molecule type" value="Genomic_DNA"/>
</dbReference>
<dbReference type="AlphaFoldDB" id="A0A370KBM1"/>
<dbReference type="GO" id="GO:0004252">
    <property type="term" value="F:serine-type endopeptidase activity"/>
    <property type="evidence" value="ECO:0007669"/>
    <property type="project" value="InterPro"/>
</dbReference>
<feature type="domain" description="Peptidase S9 prolyl oligopeptidase catalytic" evidence="3">
    <location>
        <begin position="444"/>
        <end position="654"/>
    </location>
</feature>
<dbReference type="Gene3D" id="3.40.50.1820">
    <property type="entry name" value="alpha/beta hydrolase"/>
    <property type="match status" value="1"/>
</dbReference>
<dbReference type="SUPFAM" id="SSF53474">
    <property type="entry name" value="alpha/beta-Hydrolases"/>
    <property type="match status" value="1"/>
</dbReference>
<dbReference type="InterPro" id="IPR001375">
    <property type="entry name" value="Peptidase_S9_cat"/>
</dbReference>
<dbReference type="PANTHER" id="PTHR42776">
    <property type="entry name" value="SERINE PEPTIDASE S9 FAMILY MEMBER"/>
    <property type="match status" value="1"/>
</dbReference>
<reference evidence="4 5" key="1">
    <citation type="submission" date="2018-07" db="EMBL/GenBank/DDBJ databases">
        <title>Dyella solisilvae sp. nov., isolated from the pine and broad-leaved mixed forest soil.</title>
        <authorList>
            <person name="Gao Z."/>
            <person name="Qiu L."/>
        </authorList>
    </citation>
    <scope>NUCLEOTIDE SEQUENCE [LARGE SCALE GENOMIC DNA]</scope>
    <source>
        <strain evidence="4 5">DHG54</strain>
    </source>
</reference>
<dbReference type="Pfam" id="PF00326">
    <property type="entry name" value="Peptidase_S9"/>
    <property type="match status" value="1"/>
</dbReference>
<dbReference type="Proteomes" id="UP000254711">
    <property type="component" value="Unassembled WGS sequence"/>
</dbReference>
<feature type="signal peptide" evidence="2">
    <location>
        <begin position="1"/>
        <end position="22"/>
    </location>
</feature>
<keyword evidence="2" id="KW-0732">Signal</keyword>
<gene>
    <name evidence="4" type="ORF">DVT68_04300</name>
</gene>
<dbReference type="InterPro" id="IPR029058">
    <property type="entry name" value="AB_hydrolase_fold"/>
</dbReference>
<keyword evidence="1" id="KW-0378">Hydrolase</keyword>
<dbReference type="RefSeq" id="WP_114823782.1">
    <property type="nucleotide sequence ID" value="NZ_QQSY01000001.1"/>
</dbReference>
<organism evidence="4 5">
    <name type="scientific">Dyella solisilvae</name>
    <dbReference type="NCBI Taxonomy" id="1920168"/>
    <lineage>
        <taxon>Bacteria</taxon>
        <taxon>Pseudomonadati</taxon>
        <taxon>Pseudomonadota</taxon>
        <taxon>Gammaproteobacteria</taxon>
        <taxon>Lysobacterales</taxon>
        <taxon>Rhodanobacteraceae</taxon>
        <taxon>Dyella</taxon>
    </lineage>
</organism>
<dbReference type="OrthoDB" id="4269629at2"/>
<evidence type="ECO:0000256" key="2">
    <source>
        <dbReference type="SAM" id="SignalP"/>
    </source>
</evidence>
<evidence type="ECO:0000313" key="5">
    <source>
        <dbReference type="Proteomes" id="UP000254711"/>
    </source>
</evidence>
<protein>
    <submittedName>
        <fullName evidence="4">S9 family peptidase</fullName>
    </submittedName>
</protein>
<dbReference type="SUPFAM" id="SSF82171">
    <property type="entry name" value="DPP6 N-terminal domain-like"/>
    <property type="match status" value="1"/>
</dbReference>
<evidence type="ECO:0000313" key="4">
    <source>
        <dbReference type="EMBL" id="RDJ00054.1"/>
    </source>
</evidence>
<evidence type="ECO:0000256" key="1">
    <source>
        <dbReference type="ARBA" id="ARBA00022801"/>
    </source>
</evidence>